<accession>A0AAF0TCP4</accession>
<reference evidence="2" key="1">
    <citation type="submission" date="2023-08" db="EMBL/GenBank/DDBJ databases">
        <title>A de novo genome assembly of Solanum verrucosum Schlechtendal, a Mexican diploid species geographically isolated from the other diploid A-genome species in potato relatives.</title>
        <authorList>
            <person name="Hosaka K."/>
        </authorList>
    </citation>
    <scope>NUCLEOTIDE SEQUENCE</scope>
    <source>
        <tissue evidence="2">Young leaves</tissue>
    </source>
</reference>
<name>A0AAF0TCP4_SOLVR</name>
<evidence type="ECO:0000256" key="1">
    <source>
        <dbReference type="SAM" id="MobiDB-lite"/>
    </source>
</evidence>
<dbReference type="Proteomes" id="UP001234989">
    <property type="component" value="Chromosome 2"/>
</dbReference>
<keyword evidence="3" id="KW-1185">Reference proteome</keyword>
<dbReference type="EMBL" id="CP133613">
    <property type="protein sequence ID" value="WMV13614.1"/>
    <property type="molecule type" value="Genomic_DNA"/>
</dbReference>
<sequence length="174" mass="19263">MEDNDKLDDQNDDEVDEGATHGCHRRTVGQTTARAGGLWFTTATPSKTQLKKSAKSRPTDKPTVYQKCRFQEVAGATHGCHPRTVGQTTARVGGPWFTNATPPKIQLRKSSNSRPTDRPTVRKSDHGLWSVSVDQDSFNQPMVKTIAYQHEPSFDLRSVGLTVGRGQQPVRGNY</sequence>
<feature type="region of interest" description="Disordered" evidence="1">
    <location>
        <begin position="78"/>
        <end position="128"/>
    </location>
</feature>
<feature type="compositionally biased region" description="Basic and acidic residues" evidence="1">
    <location>
        <begin position="115"/>
        <end position="126"/>
    </location>
</feature>
<proteinExistence type="predicted"/>
<gene>
    <name evidence="2" type="ORF">MTR67_006999</name>
</gene>
<organism evidence="2 3">
    <name type="scientific">Solanum verrucosum</name>
    <dbReference type="NCBI Taxonomy" id="315347"/>
    <lineage>
        <taxon>Eukaryota</taxon>
        <taxon>Viridiplantae</taxon>
        <taxon>Streptophyta</taxon>
        <taxon>Embryophyta</taxon>
        <taxon>Tracheophyta</taxon>
        <taxon>Spermatophyta</taxon>
        <taxon>Magnoliopsida</taxon>
        <taxon>eudicotyledons</taxon>
        <taxon>Gunneridae</taxon>
        <taxon>Pentapetalae</taxon>
        <taxon>asterids</taxon>
        <taxon>lamiids</taxon>
        <taxon>Solanales</taxon>
        <taxon>Solanaceae</taxon>
        <taxon>Solanoideae</taxon>
        <taxon>Solaneae</taxon>
        <taxon>Solanum</taxon>
    </lineage>
</organism>
<feature type="compositionally biased region" description="Acidic residues" evidence="1">
    <location>
        <begin position="1"/>
        <end position="17"/>
    </location>
</feature>
<evidence type="ECO:0000313" key="3">
    <source>
        <dbReference type="Proteomes" id="UP001234989"/>
    </source>
</evidence>
<feature type="region of interest" description="Disordered" evidence="1">
    <location>
        <begin position="1"/>
        <end position="61"/>
    </location>
</feature>
<evidence type="ECO:0000313" key="2">
    <source>
        <dbReference type="EMBL" id="WMV13614.1"/>
    </source>
</evidence>
<protein>
    <submittedName>
        <fullName evidence="2">Uncharacterized protein</fullName>
    </submittedName>
</protein>
<dbReference type="AlphaFoldDB" id="A0AAF0TCP4"/>